<protein>
    <recommendedName>
        <fullName evidence="4">SAP domain-containing protein</fullName>
    </recommendedName>
</protein>
<accession>A0A0D2NSU2</accession>
<evidence type="ECO:0000256" key="1">
    <source>
        <dbReference type="SAM" id="MobiDB-lite"/>
    </source>
</evidence>
<name>A0A0D2NSU2_9CHLO</name>
<evidence type="ECO:0008006" key="4">
    <source>
        <dbReference type="Google" id="ProtNLM"/>
    </source>
</evidence>
<dbReference type="GeneID" id="25726780"/>
<dbReference type="Proteomes" id="UP000054498">
    <property type="component" value="Unassembled WGS sequence"/>
</dbReference>
<dbReference type="OrthoDB" id="10683635at2759"/>
<proteinExistence type="predicted"/>
<dbReference type="RefSeq" id="XP_013906305.1">
    <property type="nucleotide sequence ID" value="XM_014050851.1"/>
</dbReference>
<feature type="compositionally biased region" description="Low complexity" evidence="1">
    <location>
        <begin position="101"/>
        <end position="130"/>
    </location>
</feature>
<reference evidence="2 3" key="1">
    <citation type="journal article" date="2013" name="BMC Genomics">
        <title>Reconstruction of the lipid metabolism for the microalga Monoraphidium neglectum from its genome sequence reveals characteristics suitable for biofuel production.</title>
        <authorList>
            <person name="Bogen C."/>
            <person name="Al-Dilaimi A."/>
            <person name="Albersmeier A."/>
            <person name="Wichmann J."/>
            <person name="Grundmann M."/>
            <person name="Rupp O."/>
            <person name="Lauersen K.J."/>
            <person name="Blifernez-Klassen O."/>
            <person name="Kalinowski J."/>
            <person name="Goesmann A."/>
            <person name="Mussgnug J.H."/>
            <person name="Kruse O."/>
        </authorList>
    </citation>
    <scope>NUCLEOTIDE SEQUENCE [LARGE SCALE GENOMIC DNA]</scope>
    <source>
        <strain evidence="2 3">SAG 48.87</strain>
    </source>
</reference>
<dbReference type="EMBL" id="KK100275">
    <property type="protein sequence ID" value="KIZ07286.1"/>
    <property type="molecule type" value="Genomic_DNA"/>
</dbReference>
<keyword evidence="3" id="KW-1185">Reference proteome</keyword>
<feature type="region of interest" description="Disordered" evidence="1">
    <location>
        <begin position="36"/>
        <end position="209"/>
    </location>
</feature>
<feature type="compositionally biased region" description="Low complexity" evidence="1">
    <location>
        <begin position="147"/>
        <end position="164"/>
    </location>
</feature>
<dbReference type="KEGG" id="mng:MNEG_0662"/>
<organism evidence="2 3">
    <name type="scientific">Monoraphidium neglectum</name>
    <dbReference type="NCBI Taxonomy" id="145388"/>
    <lineage>
        <taxon>Eukaryota</taxon>
        <taxon>Viridiplantae</taxon>
        <taxon>Chlorophyta</taxon>
        <taxon>core chlorophytes</taxon>
        <taxon>Chlorophyceae</taxon>
        <taxon>CS clade</taxon>
        <taxon>Sphaeropleales</taxon>
        <taxon>Selenastraceae</taxon>
        <taxon>Monoraphidium</taxon>
    </lineage>
</organism>
<feature type="compositionally biased region" description="Low complexity" evidence="1">
    <location>
        <begin position="174"/>
        <end position="187"/>
    </location>
</feature>
<dbReference type="AlphaFoldDB" id="A0A0D2NSU2"/>
<gene>
    <name evidence="2" type="ORF">MNEG_0662</name>
</gene>
<sequence length="675" mass="68194">MPKVELDDLALRHGVAKRGTKAEVVDRLLGDLLDQASALGPSAPGVLDAAPAADVKQRRQRRTSRKATASADPLPEPAPAATTAAPPTEAPARRARRTSRRVSAVVEESAPAAPATSTAALGPAEAAPDAPVTPAKRARRQSRKTAAIEPEPAAVAAVEEAVAPKQRARRSSRKSAAMDPADGAAAPAPAPARQRSRGRSPTVSAADGADVAMSESALGRQSKAWLQQAVAERGVYDPALHTTKAALVAALLGASTAARPEVPTTPLAIGEGLVLGEEEASVNEEPYLDATPAFCASYEEVLSQVRGGAGLEDEPAISGDAFGPAAAGAMASAAELLRVGAEVDDAASVRAAAEVERETLKALSARVASRDEARLAAEEEGVGGFADEGAAAALYRAAPDLEDIAAALAEGGGAGGALAEDEAEDAALGVFDHLAFHFEADAAPVAAPDLEDIAAALAEGGGAGDASAAEDEAEDAALGVFDHLAFDFEADLDAAAAEAEVEAAPDAGEAALAAAATAAEADAALLLRSTSPLLVQDGAALVDEEPDGALRAFDHIAFDFDLQRASAAQFARAAEPPLLAPSAAAALAEAAPIVLQDEAPDVALASFDHAHFTPPRAAAEAEAPAAVAAPRSADLGAPVGGAQRQQQQADVLVQFGEWLKEVVAAFEEWQRSLGK</sequence>
<evidence type="ECO:0000313" key="2">
    <source>
        <dbReference type="EMBL" id="KIZ07286.1"/>
    </source>
</evidence>
<evidence type="ECO:0000313" key="3">
    <source>
        <dbReference type="Proteomes" id="UP000054498"/>
    </source>
</evidence>